<dbReference type="AlphaFoldDB" id="A0A4U6UA16"/>
<dbReference type="OMA" id="DWKEGAV"/>
<sequence length="122" mass="12716">MLPAANVTARQRGRGSGGALRLAAVVLLVALLALCLARADAAASLSPAGRAPSSEKVVESASLENARGQEVERGHYTTLPAAATAEEEEDDDDGPAVPERVELEVIEDYTPSGPNNRHQPHP</sequence>
<evidence type="ECO:0000256" key="2">
    <source>
        <dbReference type="SAM" id="SignalP"/>
    </source>
</evidence>
<dbReference type="Gramene" id="TKW12690">
    <property type="protein sequence ID" value="TKW12690"/>
    <property type="gene ID" value="SEVIR_5G051900v2"/>
</dbReference>
<keyword evidence="2" id="KW-0732">Signal</keyword>
<protein>
    <submittedName>
        <fullName evidence="3">Uncharacterized protein</fullName>
    </submittedName>
</protein>
<feature type="chain" id="PRO_5020508238" evidence="2">
    <location>
        <begin position="42"/>
        <end position="122"/>
    </location>
</feature>
<evidence type="ECO:0000313" key="4">
    <source>
        <dbReference type="Proteomes" id="UP000298652"/>
    </source>
</evidence>
<evidence type="ECO:0000313" key="3">
    <source>
        <dbReference type="EMBL" id="TKW12690.1"/>
    </source>
</evidence>
<feature type="compositionally biased region" description="Low complexity" evidence="1">
    <location>
        <begin position="44"/>
        <end position="54"/>
    </location>
</feature>
<name>A0A4U6UA16_SETVI</name>
<reference evidence="3" key="1">
    <citation type="submission" date="2019-03" db="EMBL/GenBank/DDBJ databases">
        <title>WGS assembly of Setaria viridis.</title>
        <authorList>
            <person name="Huang P."/>
            <person name="Jenkins J."/>
            <person name="Grimwood J."/>
            <person name="Barry K."/>
            <person name="Healey A."/>
            <person name="Mamidi S."/>
            <person name="Sreedasyam A."/>
            <person name="Shu S."/>
            <person name="Feldman M."/>
            <person name="Wu J."/>
            <person name="Yu Y."/>
            <person name="Chen C."/>
            <person name="Johnson J."/>
            <person name="Rokhsar D."/>
            <person name="Baxter I."/>
            <person name="Schmutz J."/>
            <person name="Brutnell T."/>
            <person name="Kellogg E."/>
        </authorList>
    </citation>
    <scope>NUCLEOTIDE SEQUENCE [LARGE SCALE GENOMIC DNA]</scope>
</reference>
<feature type="compositionally biased region" description="Polar residues" evidence="1">
    <location>
        <begin position="112"/>
        <end position="122"/>
    </location>
</feature>
<accession>A0A4U6UA16</accession>
<evidence type="ECO:0000256" key="1">
    <source>
        <dbReference type="SAM" id="MobiDB-lite"/>
    </source>
</evidence>
<feature type="region of interest" description="Disordered" evidence="1">
    <location>
        <begin position="44"/>
        <end position="122"/>
    </location>
</feature>
<proteinExistence type="predicted"/>
<keyword evidence="4" id="KW-1185">Reference proteome</keyword>
<dbReference type="Proteomes" id="UP000298652">
    <property type="component" value="Chromosome 5"/>
</dbReference>
<organism evidence="3 4">
    <name type="scientific">Setaria viridis</name>
    <name type="common">Green bristlegrass</name>
    <name type="synonym">Setaria italica subsp. viridis</name>
    <dbReference type="NCBI Taxonomy" id="4556"/>
    <lineage>
        <taxon>Eukaryota</taxon>
        <taxon>Viridiplantae</taxon>
        <taxon>Streptophyta</taxon>
        <taxon>Embryophyta</taxon>
        <taxon>Tracheophyta</taxon>
        <taxon>Spermatophyta</taxon>
        <taxon>Magnoliopsida</taxon>
        <taxon>Liliopsida</taxon>
        <taxon>Poales</taxon>
        <taxon>Poaceae</taxon>
        <taxon>PACMAD clade</taxon>
        <taxon>Panicoideae</taxon>
        <taxon>Panicodae</taxon>
        <taxon>Paniceae</taxon>
        <taxon>Cenchrinae</taxon>
        <taxon>Setaria</taxon>
    </lineage>
</organism>
<dbReference type="PANTHER" id="PTHR33474">
    <property type="entry name" value="TRANSMEMBRANE PROTEIN"/>
    <property type="match status" value="1"/>
</dbReference>
<dbReference type="PANTHER" id="PTHR33474:SF35">
    <property type="entry name" value="SMP DOMAIN-CONTAINING PROTEIN"/>
    <property type="match status" value="1"/>
</dbReference>
<feature type="signal peptide" evidence="2">
    <location>
        <begin position="1"/>
        <end position="41"/>
    </location>
</feature>
<dbReference type="EMBL" id="CM016556">
    <property type="protein sequence ID" value="TKW12690.1"/>
    <property type="molecule type" value="Genomic_DNA"/>
</dbReference>
<feature type="compositionally biased region" description="Acidic residues" evidence="1">
    <location>
        <begin position="85"/>
        <end position="94"/>
    </location>
</feature>
<gene>
    <name evidence="3" type="ORF">SEVIR_5G051900v2</name>
</gene>